<evidence type="ECO:0000313" key="2">
    <source>
        <dbReference type="EMBL" id="KKL85283.1"/>
    </source>
</evidence>
<dbReference type="InterPro" id="IPR044038">
    <property type="entry name" value="dATP/dGTP_diPOhydrolase_N"/>
</dbReference>
<comment type="caution">
    <text evidence="2">The sequence shown here is derived from an EMBL/GenBank/DDBJ whole genome shotgun (WGS) entry which is preliminary data.</text>
</comment>
<evidence type="ECO:0000259" key="1">
    <source>
        <dbReference type="Pfam" id="PF18909"/>
    </source>
</evidence>
<dbReference type="Pfam" id="PF18909">
    <property type="entry name" value="dGTP_diPhyd_N"/>
    <property type="match status" value="1"/>
</dbReference>
<dbReference type="AlphaFoldDB" id="A0A0F9FG82"/>
<accession>A0A0F9FG82</accession>
<name>A0A0F9FG82_9ZZZZ</name>
<protein>
    <recommendedName>
        <fullName evidence="1">dATP/dGTP diphosphohydrolase N-terminal domain-containing protein</fullName>
    </recommendedName>
</protein>
<proteinExistence type="predicted"/>
<feature type="domain" description="dATP/dGTP diphosphohydrolase N-terminal" evidence="1">
    <location>
        <begin position="23"/>
        <end position="106"/>
    </location>
</feature>
<organism evidence="2">
    <name type="scientific">marine sediment metagenome</name>
    <dbReference type="NCBI Taxonomy" id="412755"/>
    <lineage>
        <taxon>unclassified sequences</taxon>
        <taxon>metagenomes</taxon>
        <taxon>ecological metagenomes</taxon>
    </lineage>
</organism>
<reference evidence="2" key="1">
    <citation type="journal article" date="2015" name="Nature">
        <title>Complex archaea that bridge the gap between prokaryotes and eukaryotes.</title>
        <authorList>
            <person name="Spang A."/>
            <person name="Saw J.H."/>
            <person name="Jorgensen S.L."/>
            <person name="Zaremba-Niedzwiedzka K."/>
            <person name="Martijn J."/>
            <person name="Lind A.E."/>
            <person name="van Eijk R."/>
            <person name="Schleper C."/>
            <person name="Guy L."/>
            <person name="Ettema T.J."/>
        </authorList>
    </citation>
    <scope>NUCLEOTIDE SEQUENCE</scope>
</reference>
<sequence length="115" mass="12667">MAKKLAAATTAKYAKIPVAQGVFAHFPRALREIAKVSVFGAGKHEVPMGDMSYTDVPDAENVYQNAEARHMLAEAIEGPRNYEDGDLLHKAQKAWNALADLEVFLRNLAREENDA</sequence>
<dbReference type="EMBL" id="LAZR01021450">
    <property type="protein sequence ID" value="KKL85283.1"/>
    <property type="molecule type" value="Genomic_DNA"/>
</dbReference>
<gene>
    <name evidence="2" type="ORF">LCGC14_1956270</name>
</gene>